<evidence type="ECO:0000256" key="2">
    <source>
        <dbReference type="ARBA" id="ARBA00022603"/>
    </source>
</evidence>
<dbReference type="PROSITE" id="PS51918">
    <property type="entry name" value="RADICAL_SAM"/>
    <property type="match status" value="1"/>
</dbReference>
<keyword evidence="6" id="KW-0408">Iron</keyword>
<dbReference type="SMART" id="SM00729">
    <property type="entry name" value="Elp3"/>
    <property type="match status" value="1"/>
</dbReference>
<dbReference type="Pfam" id="PF02310">
    <property type="entry name" value="B12-binding"/>
    <property type="match status" value="1"/>
</dbReference>
<sequence>MKITFIMPAVGKKKSESYVRSWIMEPLGLAILSSLTPPEIEKKFYDDRLEEIPYDESTDLVAINAETYTAKRAYQIAAKYKQRNVPVVMGGYHPTLMPEEAAEHVDAIVIGEAEQIWEILLNDFKNKQLKKFYKSSTKTSLNNIFPDRSLFKDKKYFPVTLIETGRGCKFNCEFCSINAFYKRTYSTRPIDNIIDEIKRTRAKRIFFVDDNIVNDRNFAFELFKRLIPLKINWISQASMHIHNDDQLLALMKKSGCRGVLIGFESLNKENLEVMGKHVNNVQNGYEKVVAQFHKHKMAIYGTFIFGYNDTPDSFKKAYDFALKNKLFYAAFNHLVPFPGTSLYEKLKREGKLLFNKWWLDSGCYFGNIYFKPKNLTPEKLEQLCYKYRYKFFSLASIIKRSFNFRVYWQDIIFLFIYFANNLFANRETDSRHFLPFGDANDQ</sequence>
<dbReference type="Gene3D" id="3.80.30.20">
    <property type="entry name" value="tm_1862 like domain"/>
    <property type="match status" value="1"/>
</dbReference>
<evidence type="ECO:0000256" key="6">
    <source>
        <dbReference type="ARBA" id="ARBA00023004"/>
    </source>
</evidence>
<dbReference type="InterPro" id="IPR034466">
    <property type="entry name" value="Methyltransferase_Class_B"/>
</dbReference>
<evidence type="ECO:0000313" key="12">
    <source>
        <dbReference type="Proteomes" id="UP000177905"/>
    </source>
</evidence>
<dbReference type="PANTHER" id="PTHR43409:SF7">
    <property type="entry name" value="BLL1977 PROTEIN"/>
    <property type="match status" value="1"/>
</dbReference>
<dbReference type="Gene3D" id="3.40.50.280">
    <property type="entry name" value="Cobalamin-binding domain"/>
    <property type="match status" value="1"/>
</dbReference>
<reference evidence="11 12" key="1">
    <citation type="journal article" date="2016" name="Nat. Commun.">
        <title>Thousands of microbial genomes shed light on interconnected biogeochemical processes in an aquifer system.</title>
        <authorList>
            <person name="Anantharaman K."/>
            <person name="Brown C.T."/>
            <person name="Hug L.A."/>
            <person name="Sharon I."/>
            <person name="Castelle C.J."/>
            <person name="Probst A.J."/>
            <person name="Thomas B.C."/>
            <person name="Singh A."/>
            <person name="Wilkins M.J."/>
            <person name="Karaoz U."/>
            <person name="Brodie E.L."/>
            <person name="Williams K.H."/>
            <person name="Hubbard S.S."/>
            <person name="Banfield J.F."/>
        </authorList>
    </citation>
    <scope>NUCLEOTIDE SEQUENCE [LARGE SCALE GENOMIC DNA]</scope>
</reference>
<keyword evidence="5" id="KW-0479">Metal-binding</keyword>
<keyword evidence="4" id="KW-0949">S-adenosyl-L-methionine</keyword>
<dbReference type="InterPro" id="IPR058240">
    <property type="entry name" value="rSAM_sf"/>
</dbReference>
<dbReference type="SUPFAM" id="SSF102114">
    <property type="entry name" value="Radical SAM enzymes"/>
    <property type="match status" value="1"/>
</dbReference>
<gene>
    <name evidence="11" type="ORF">A2290_06815</name>
</gene>
<dbReference type="GO" id="GO:0005829">
    <property type="term" value="C:cytosol"/>
    <property type="evidence" value="ECO:0007669"/>
    <property type="project" value="TreeGrafter"/>
</dbReference>
<dbReference type="GO" id="GO:0031419">
    <property type="term" value="F:cobalamin binding"/>
    <property type="evidence" value="ECO:0007669"/>
    <property type="project" value="InterPro"/>
</dbReference>
<dbReference type="Pfam" id="PF04055">
    <property type="entry name" value="Radical_SAM"/>
    <property type="match status" value="1"/>
</dbReference>
<dbReference type="Proteomes" id="UP000177905">
    <property type="component" value="Unassembled WGS sequence"/>
</dbReference>
<comment type="caution">
    <text evidence="11">The sequence shown here is derived from an EMBL/GenBank/DDBJ whole genome shotgun (WGS) entry which is preliminary data.</text>
</comment>
<dbReference type="GO" id="GO:0003824">
    <property type="term" value="F:catalytic activity"/>
    <property type="evidence" value="ECO:0007669"/>
    <property type="project" value="InterPro"/>
</dbReference>
<feature type="transmembrane region" description="Helical" evidence="8">
    <location>
        <begin position="406"/>
        <end position="424"/>
    </location>
</feature>
<evidence type="ECO:0000313" key="11">
    <source>
        <dbReference type="EMBL" id="OGC15944.1"/>
    </source>
</evidence>
<dbReference type="SFLD" id="SFLDS00029">
    <property type="entry name" value="Radical_SAM"/>
    <property type="match status" value="1"/>
</dbReference>
<dbReference type="CDD" id="cd02068">
    <property type="entry name" value="radical_SAM_B12_BD"/>
    <property type="match status" value="1"/>
</dbReference>
<evidence type="ECO:0000256" key="3">
    <source>
        <dbReference type="ARBA" id="ARBA00022679"/>
    </source>
</evidence>
<comment type="cofactor">
    <cofactor evidence="1">
        <name>[4Fe-4S] cluster</name>
        <dbReference type="ChEBI" id="CHEBI:49883"/>
    </cofactor>
</comment>
<evidence type="ECO:0000259" key="10">
    <source>
        <dbReference type="PROSITE" id="PS51918"/>
    </source>
</evidence>
<dbReference type="GO" id="GO:0051539">
    <property type="term" value="F:4 iron, 4 sulfur cluster binding"/>
    <property type="evidence" value="ECO:0007669"/>
    <property type="project" value="UniProtKB-KW"/>
</dbReference>
<evidence type="ECO:0000256" key="5">
    <source>
        <dbReference type="ARBA" id="ARBA00022723"/>
    </source>
</evidence>
<dbReference type="SFLD" id="SFLDG01082">
    <property type="entry name" value="B12-binding_domain_containing"/>
    <property type="match status" value="1"/>
</dbReference>
<keyword evidence="7" id="KW-0411">Iron-sulfur</keyword>
<evidence type="ECO:0000256" key="8">
    <source>
        <dbReference type="SAM" id="Phobius"/>
    </source>
</evidence>
<keyword evidence="8" id="KW-0472">Membrane</keyword>
<dbReference type="AlphaFoldDB" id="A0A1F4S689"/>
<feature type="domain" description="B12-binding" evidence="9">
    <location>
        <begin position="1"/>
        <end position="131"/>
    </location>
</feature>
<evidence type="ECO:0000256" key="1">
    <source>
        <dbReference type="ARBA" id="ARBA00001966"/>
    </source>
</evidence>
<dbReference type="InterPro" id="IPR006638">
    <property type="entry name" value="Elp3/MiaA/NifB-like_rSAM"/>
</dbReference>
<dbReference type="SFLD" id="SFLDG01123">
    <property type="entry name" value="methyltransferase_(Class_B)"/>
    <property type="match status" value="1"/>
</dbReference>
<dbReference type="InterPro" id="IPR006158">
    <property type="entry name" value="Cobalamin-bd"/>
</dbReference>
<keyword evidence="3" id="KW-0808">Transferase</keyword>
<accession>A0A1F4S689</accession>
<evidence type="ECO:0000259" key="9">
    <source>
        <dbReference type="PROSITE" id="PS51332"/>
    </source>
</evidence>
<keyword evidence="2" id="KW-0489">Methyltransferase</keyword>
<keyword evidence="8" id="KW-0812">Transmembrane</keyword>
<dbReference type="PROSITE" id="PS51332">
    <property type="entry name" value="B12_BINDING"/>
    <property type="match status" value="1"/>
</dbReference>
<dbReference type="InterPro" id="IPR051198">
    <property type="entry name" value="BchE-like"/>
</dbReference>
<dbReference type="CDD" id="cd01335">
    <property type="entry name" value="Radical_SAM"/>
    <property type="match status" value="1"/>
</dbReference>
<proteinExistence type="predicted"/>
<dbReference type="PANTHER" id="PTHR43409">
    <property type="entry name" value="ANAEROBIC MAGNESIUM-PROTOPORPHYRIN IX MONOMETHYL ESTER CYCLASE-RELATED"/>
    <property type="match status" value="1"/>
</dbReference>
<keyword evidence="8" id="KW-1133">Transmembrane helix</keyword>
<protein>
    <submittedName>
        <fullName evidence="11">Uncharacterized protein</fullName>
    </submittedName>
</protein>
<organism evidence="11 12">
    <name type="scientific">candidate division WOR-1 bacterium RIFOXYB2_FULL_36_35</name>
    <dbReference type="NCBI Taxonomy" id="1802578"/>
    <lineage>
        <taxon>Bacteria</taxon>
        <taxon>Bacillati</taxon>
        <taxon>Saganbacteria</taxon>
    </lineage>
</organism>
<dbReference type="GO" id="GO:0046872">
    <property type="term" value="F:metal ion binding"/>
    <property type="evidence" value="ECO:0007669"/>
    <property type="project" value="UniProtKB-KW"/>
</dbReference>
<evidence type="ECO:0000256" key="4">
    <source>
        <dbReference type="ARBA" id="ARBA00022691"/>
    </source>
</evidence>
<feature type="domain" description="Radical SAM core" evidence="10">
    <location>
        <begin position="154"/>
        <end position="378"/>
    </location>
</feature>
<dbReference type="InterPro" id="IPR023404">
    <property type="entry name" value="rSAM_horseshoe"/>
</dbReference>
<name>A0A1F4S689_UNCSA</name>
<dbReference type="EMBL" id="MEUA01000016">
    <property type="protein sequence ID" value="OGC15944.1"/>
    <property type="molecule type" value="Genomic_DNA"/>
</dbReference>
<dbReference type="InterPro" id="IPR007197">
    <property type="entry name" value="rSAM"/>
</dbReference>
<evidence type="ECO:0000256" key="7">
    <source>
        <dbReference type="ARBA" id="ARBA00023014"/>
    </source>
</evidence>